<dbReference type="SUPFAM" id="SSF56601">
    <property type="entry name" value="beta-lactamase/transpeptidase-like"/>
    <property type="match status" value="1"/>
</dbReference>
<protein>
    <recommendedName>
        <fullName evidence="3">beta-lactamase</fullName>
        <ecNumber evidence="3">3.5.2.6</ecNumber>
    </recommendedName>
</protein>
<dbReference type="AlphaFoldDB" id="A0A2A4XI21"/>
<dbReference type="GO" id="GO:0030655">
    <property type="term" value="P:beta-lactam antibiotic catabolic process"/>
    <property type="evidence" value="ECO:0007669"/>
    <property type="project" value="InterPro"/>
</dbReference>
<evidence type="ECO:0000256" key="2">
    <source>
        <dbReference type="ARBA" id="ARBA00009009"/>
    </source>
</evidence>
<dbReference type="NCBIfam" id="NF033103">
    <property type="entry name" value="bla_class_A"/>
    <property type="match status" value="1"/>
</dbReference>
<dbReference type="InterPro" id="IPR045155">
    <property type="entry name" value="Beta-lactam_cat"/>
</dbReference>
<dbReference type="Proteomes" id="UP000218767">
    <property type="component" value="Unassembled WGS sequence"/>
</dbReference>
<evidence type="ECO:0000313" key="6">
    <source>
        <dbReference type="Proteomes" id="UP000218767"/>
    </source>
</evidence>
<dbReference type="InterPro" id="IPR012338">
    <property type="entry name" value="Beta-lactam/transpept-like"/>
</dbReference>
<evidence type="ECO:0000259" key="4">
    <source>
        <dbReference type="Pfam" id="PF13354"/>
    </source>
</evidence>
<comment type="catalytic activity">
    <reaction evidence="1">
        <text>a beta-lactam + H2O = a substituted beta-amino acid</text>
        <dbReference type="Rhea" id="RHEA:20401"/>
        <dbReference type="ChEBI" id="CHEBI:15377"/>
        <dbReference type="ChEBI" id="CHEBI:35627"/>
        <dbReference type="ChEBI" id="CHEBI:140347"/>
        <dbReference type="EC" id="3.5.2.6"/>
    </reaction>
</comment>
<dbReference type="PANTHER" id="PTHR35333:SF3">
    <property type="entry name" value="BETA-LACTAMASE-TYPE TRANSPEPTIDASE FOLD CONTAINING PROTEIN"/>
    <property type="match status" value="1"/>
</dbReference>
<name>A0A2A4XI21_9GAMM</name>
<dbReference type="InterPro" id="IPR000871">
    <property type="entry name" value="Beta-lactam_class-A"/>
</dbReference>
<accession>A0A2A4XI21</accession>
<dbReference type="PANTHER" id="PTHR35333">
    <property type="entry name" value="BETA-LACTAMASE"/>
    <property type="match status" value="1"/>
</dbReference>
<dbReference type="Gene3D" id="3.40.710.10">
    <property type="entry name" value="DD-peptidase/beta-lactamase superfamily"/>
    <property type="match status" value="1"/>
</dbReference>
<comment type="caution">
    <text evidence="5">The sequence shown here is derived from an EMBL/GenBank/DDBJ whole genome shotgun (WGS) entry which is preliminary data.</text>
</comment>
<gene>
    <name evidence="5" type="ORF">COB20_01615</name>
</gene>
<dbReference type="EC" id="3.5.2.6" evidence="3"/>
<sequence length="300" mass="32724">MKMKFARRDFSKLTLGAIAVCGNFTGRPLFAQESGVINKAMEVERRLGARLGLAILDDESGRRWTYQADQRFPMCSTFKVLASSAFLARVDRGEDSLDRRVIISEDDLVSYSPLTETRVAGQGMTMAEICEAALTLSDNTAGNKILESIGGPSGLTEFARSIGDAVSRLDRWETELNEALVGDERDTTSPHAMTQTLRELLLGDTLTENSRQQLAHWMTANKTGDSKLRAGLPLEWTIGDKTGGGNNGTMADVAIVWPVNRPPLIVAVYMTETTASFDDCNAGIAEIASALGEEVQRLER</sequence>
<dbReference type="GO" id="GO:0046677">
    <property type="term" value="P:response to antibiotic"/>
    <property type="evidence" value="ECO:0007669"/>
    <property type="project" value="InterPro"/>
</dbReference>
<organism evidence="5 6">
    <name type="scientific">SAR86 cluster bacterium</name>
    <dbReference type="NCBI Taxonomy" id="2030880"/>
    <lineage>
        <taxon>Bacteria</taxon>
        <taxon>Pseudomonadati</taxon>
        <taxon>Pseudomonadota</taxon>
        <taxon>Gammaproteobacteria</taxon>
        <taxon>SAR86 cluster</taxon>
    </lineage>
</organism>
<dbReference type="PRINTS" id="PR00118">
    <property type="entry name" value="BLACTAMASEA"/>
</dbReference>
<proteinExistence type="inferred from homology"/>
<comment type="similarity">
    <text evidence="2">Belongs to the class-A beta-lactamase family.</text>
</comment>
<reference evidence="6" key="1">
    <citation type="submission" date="2017-08" db="EMBL/GenBank/DDBJ databases">
        <title>A dynamic microbial community with high functional redundancy inhabits the cold, oxic subseafloor aquifer.</title>
        <authorList>
            <person name="Tully B.J."/>
            <person name="Wheat C.G."/>
            <person name="Glazer B.T."/>
            <person name="Huber J.A."/>
        </authorList>
    </citation>
    <scope>NUCLEOTIDE SEQUENCE [LARGE SCALE GENOMIC DNA]</scope>
</reference>
<feature type="domain" description="Beta-lactamase class A catalytic" evidence="4">
    <location>
        <begin position="53"/>
        <end position="270"/>
    </location>
</feature>
<evidence type="ECO:0000313" key="5">
    <source>
        <dbReference type="EMBL" id="PCI81675.1"/>
    </source>
</evidence>
<dbReference type="GO" id="GO:0008800">
    <property type="term" value="F:beta-lactamase activity"/>
    <property type="evidence" value="ECO:0007669"/>
    <property type="project" value="UniProtKB-EC"/>
</dbReference>
<dbReference type="EMBL" id="NVUL01000004">
    <property type="protein sequence ID" value="PCI81675.1"/>
    <property type="molecule type" value="Genomic_DNA"/>
</dbReference>
<dbReference type="Pfam" id="PF13354">
    <property type="entry name" value="Beta-lactamase2"/>
    <property type="match status" value="1"/>
</dbReference>
<evidence type="ECO:0000256" key="1">
    <source>
        <dbReference type="ARBA" id="ARBA00001526"/>
    </source>
</evidence>
<evidence type="ECO:0000256" key="3">
    <source>
        <dbReference type="ARBA" id="ARBA00012865"/>
    </source>
</evidence>